<dbReference type="PANTHER" id="PTHR33508">
    <property type="entry name" value="UPF0056 MEMBRANE PROTEIN YHCE"/>
    <property type="match status" value="1"/>
</dbReference>
<proteinExistence type="inferred from homology"/>
<evidence type="ECO:0000256" key="7">
    <source>
        <dbReference type="RuleBase" id="RU362048"/>
    </source>
</evidence>
<dbReference type="RefSeq" id="WP_106222598.1">
    <property type="nucleotide sequence ID" value="NZ_JAYGHX010000010.1"/>
</dbReference>
<feature type="transmembrane region" description="Helical" evidence="7">
    <location>
        <begin position="130"/>
        <end position="151"/>
    </location>
</feature>
<sequence length="197" mass="20295">MSLINTAVGLLAISSPIGLLPVVVEAGGGNPVRIRRISRLAVLTFLCALIAACWWGQGLLDLFGITLEAFRVAGGLILLPIGLRLIDGREVSHGSLDGTEDSAGVVPIGLPLLAGPGAISLVVADAPAAWQGRLALSGVIGLLAILIYLLLIASMPLRQALGELQEKVISRLMGLLLSAIAVQMLVSGLRGCFPVLA</sequence>
<evidence type="ECO:0000256" key="3">
    <source>
        <dbReference type="ARBA" id="ARBA00022475"/>
    </source>
</evidence>
<protein>
    <recommendedName>
        <fullName evidence="7">UPF0056 membrane protein</fullName>
    </recommendedName>
</protein>
<organism evidence="8 9">
    <name type="scientific">Cyanobium gracile UHCC 0139</name>
    <dbReference type="NCBI Taxonomy" id="3110308"/>
    <lineage>
        <taxon>Bacteria</taxon>
        <taxon>Bacillati</taxon>
        <taxon>Cyanobacteriota</taxon>
        <taxon>Cyanophyceae</taxon>
        <taxon>Synechococcales</taxon>
        <taxon>Prochlorococcaceae</taxon>
        <taxon>Cyanobium</taxon>
    </lineage>
</organism>
<dbReference type="Proteomes" id="UP001304461">
    <property type="component" value="Unassembled WGS sequence"/>
</dbReference>
<dbReference type="NCBIfam" id="TIGR00427">
    <property type="entry name" value="NAAT family transporter"/>
    <property type="match status" value="1"/>
</dbReference>
<reference evidence="8 9" key="1">
    <citation type="submission" date="2023-12" db="EMBL/GenBank/DDBJ databases">
        <title>Baltic Sea Cyanobacteria.</title>
        <authorList>
            <person name="Delbaje E."/>
            <person name="Fewer D.P."/>
            <person name="Shishido T.K."/>
        </authorList>
    </citation>
    <scope>NUCLEOTIDE SEQUENCE [LARGE SCALE GENOMIC DNA]</scope>
    <source>
        <strain evidence="8 9">UHCC 0139</strain>
    </source>
</reference>
<feature type="transmembrane region" description="Helical" evidence="7">
    <location>
        <begin position="40"/>
        <end position="57"/>
    </location>
</feature>
<evidence type="ECO:0000256" key="5">
    <source>
        <dbReference type="ARBA" id="ARBA00022989"/>
    </source>
</evidence>
<keyword evidence="9" id="KW-1185">Reference proteome</keyword>
<accession>A0ABU5RX84</accession>
<keyword evidence="5 7" id="KW-1133">Transmembrane helix</keyword>
<evidence type="ECO:0000313" key="8">
    <source>
        <dbReference type="EMBL" id="MEA5392403.1"/>
    </source>
</evidence>
<evidence type="ECO:0000313" key="9">
    <source>
        <dbReference type="Proteomes" id="UP001304461"/>
    </source>
</evidence>
<feature type="transmembrane region" description="Helical" evidence="7">
    <location>
        <begin position="63"/>
        <end position="83"/>
    </location>
</feature>
<comment type="similarity">
    <text evidence="2 7">Belongs to the UPF0056 (MarC) family.</text>
</comment>
<comment type="caution">
    <text evidence="8">The sequence shown here is derived from an EMBL/GenBank/DDBJ whole genome shotgun (WGS) entry which is preliminary data.</text>
</comment>
<evidence type="ECO:0000256" key="6">
    <source>
        <dbReference type="ARBA" id="ARBA00023136"/>
    </source>
</evidence>
<keyword evidence="4 7" id="KW-0812">Transmembrane</keyword>
<keyword evidence="3" id="KW-1003">Cell membrane</keyword>
<dbReference type="InterPro" id="IPR002771">
    <property type="entry name" value="Multi_antbiot-R_MarC"/>
</dbReference>
<dbReference type="EMBL" id="JAYGHX010000010">
    <property type="protein sequence ID" value="MEA5392403.1"/>
    <property type="molecule type" value="Genomic_DNA"/>
</dbReference>
<gene>
    <name evidence="8" type="ORF">VB738_14160</name>
</gene>
<feature type="transmembrane region" description="Helical" evidence="7">
    <location>
        <begin position="172"/>
        <end position="196"/>
    </location>
</feature>
<name>A0ABU5RX84_9CYAN</name>
<evidence type="ECO:0000256" key="4">
    <source>
        <dbReference type="ARBA" id="ARBA00022692"/>
    </source>
</evidence>
<evidence type="ECO:0000256" key="1">
    <source>
        <dbReference type="ARBA" id="ARBA00004651"/>
    </source>
</evidence>
<evidence type="ECO:0000256" key="2">
    <source>
        <dbReference type="ARBA" id="ARBA00009784"/>
    </source>
</evidence>
<dbReference type="Pfam" id="PF01914">
    <property type="entry name" value="MarC"/>
    <property type="match status" value="1"/>
</dbReference>
<feature type="transmembrane region" description="Helical" evidence="7">
    <location>
        <begin position="104"/>
        <end position="124"/>
    </location>
</feature>
<dbReference type="PANTHER" id="PTHR33508:SF1">
    <property type="entry name" value="UPF0056 MEMBRANE PROTEIN YHCE"/>
    <property type="match status" value="1"/>
</dbReference>
<keyword evidence="6 7" id="KW-0472">Membrane</keyword>
<comment type="subcellular location">
    <subcellularLocation>
        <location evidence="1 7">Cell membrane</location>
        <topology evidence="1 7">Multi-pass membrane protein</topology>
    </subcellularLocation>
</comment>
<feature type="transmembrane region" description="Helical" evidence="7">
    <location>
        <begin position="6"/>
        <end position="28"/>
    </location>
</feature>